<reference evidence="1 2" key="1">
    <citation type="submission" date="2018-06" db="EMBL/GenBank/DDBJ databases">
        <title>Complete Genome Sequence of Ehrlichia minasensis Isolated From Cattle.</title>
        <authorList>
            <person name="Aguiar D.M."/>
            <person name="Araujo J.P.A.Jr."/>
            <person name="Nakazato L."/>
            <person name="Bard E."/>
            <person name="Cabezas-Cruz A."/>
        </authorList>
    </citation>
    <scope>NUCLEOTIDE SEQUENCE [LARGE SCALE GENOMIC DNA]</scope>
    <source>
        <strain evidence="1 2">B11</strain>
    </source>
</reference>
<keyword evidence="2" id="KW-1185">Reference proteome</keyword>
<comment type="caution">
    <text evidence="1">The sequence shown here is derived from an EMBL/GenBank/DDBJ whole genome shotgun (WGS) entry which is preliminary data.</text>
</comment>
<organism evidence="1 2">
    <name type="scientific">Ehrlichia minasensis</name>
    <dbReference type="NCBI Taxonomy" id="1242993"/>
    <lineage>
        <taxon>Bacteria</taxon>
        <taxon>Pseudomonadati</taxon>
        <taxon>Pseudomonadota</taxon>
        <taxon>Alphaproteobacteria</taxon>
        <taxon>Rickettsiales</taxon>
        <taxon>Anaplasmataceae</taxon>
        <taxon>Ehrlichia</taxon>
    </lineage>
</organism>
<evidence type="ECO:0000313" key="1">
    <source>
        <dbReference type="EMBL" id="RZB12771.1"/>
    </source>
</evidence>
<protein>
    <recommendedName>
        <fullName evidence="3">P44/Msp2 family outer membrane protein</fullName>
    </recommendedName>
</protein>
<evidence type="ECO:0008006" key="3">
    <source>
        <dbReference type="Google" id="ProtNLM"/>
    </source>
</evidence>
<dbReference type="RefSeq" id="WP_129992590.1">
    <property type="nucleotide sequence ID" value="NZ_QOHL01000008.1"/>
</dbReference>
<gene>
    <name evidence="1" type="ORF">DRF75_02340</name>
</gene>
<dbReference type="Proteomes" id="UP000293377">
    <property type="component" value="Unassembled WGS sequence"/>
</dbReference>
<name>A0A4Q6I4J1_9RICK</name>
<sequence>MRIFLYLEIILLLFINSNVVFAKDAVSSHVRNFYIGGSYGYDKKALELKVADKYLDFDLHVDDIIGYNIGLKLGYICPSASLNNFRTDLEFVYIAKREMVTENVEESLKKEIVYWNDNKYKVFFNLYYDMGNFFSIRDLAFYFGSGIDAYGLIVDKLSKKSESSNIKSNFMLQNVIGLKYILYNVAIYGGYKYFFGYTKSKKDNVVFKNCKILGSYGLIFGLEFIF</sequence>
<proteinExistence type="predicted"/>
<dbReference type="EMBL" id="QOHL01000008">
    <property type="protein sequence ID" value="RZB12771.1"/>
    <property type="molecule type" value="Genomic_DNA"/>
</dbReference>
<dbReference type="AlphaFoldDB" id="A0A4Q6I4J1"/>
<evidence type="ECO:0000313" key="2">
    <source>
        <dbReference type="Proteomes" id="UP000293377"/>
    </source>
</evidence>
<accession>A0A4Q6I4J1</accession>
<dbReference type="STRING" id="1242993.ehr_00832"/>